<feature type="transmembrane region" description="Helical" evidence="5">
    <location>
        <begin position="418"/>
        <end position="440"/>
    </location>
</feature>
<feature type="transmembrane region" description="Helical" evidence="5">
    <location>
        <begin position="358"/>
        <end position="380"/>
    </location>
</feature>
<dbReference type="PIRSF" id="PIRSF006060">
    <property type="entry name" value="AA_transporter"/>
    <property type="match status" value="1"/>
</dbReference>
<feature type="transmembrane region" description="Helical" evidence="5">
    <location>
        <begin position="446"/>
        <end position="464"/>
    </location>
</feature>
<dbReference type="KEGG" id="lbk:LVISKB_1518"/>
<evidence type="ECO:0000256" key="4">
    <source>
        <dbReference type="ARBA" id="ARBA00023136"/>
    </source>
</evidence>
<dbReference type="EMBL" id="AP012167">
    <property type="protein sequence ID" value="BAN07153.1"/>
    <property type="molecule type" value="Genomic_DNA"/>
</dbReference>
<feature type="transmembrane region" description="Helical" evidence="5">
    <location>
        <begin position="76"/>
        <end position="100"/>
    </location>
</feature>
<dbReference type="Proteomes" id="UP000012042">
    <property type="component" value="Chromosome"/>
</dbReference>
<feature type="transmembrane region" description="Helical" evidence="5">
    <location>
        <begin position="261"/>
        <end position="283"/>
    </location>
</feature>
<feature type="transmembrane region" description="Helical" evidence="5">
    <location>
        <begin position="121"/>
        <end position="142"/>
    </location>
</feature>
<dbReference type="Gene3D" id="1.20.1740.10">
    <property type="entry name" value="Amino acid/polyamine transporter I"/>
    <property type="match status" value="1"/>
</dbReference>
<feature type="transmembrane region" description="Helical" evidence="5">
    <location>
        <begin position="154"/>
        <end position="175"/>
    </location>
</feature>
<comment type="subcellular location">
    <subcellularLocation>
        <location evidence="1">Membrane</location>
        <topology evidence="1">Multi-pass membrane protein</topology>
    </subcellularLocation>
</comment>
<keyword evidence="4 5" id="KW-0472">Membrane</keyword>
<dbReference type="AlphaFoldDB" id="M5AEB4"/>
<dbReference type="HOGENOM" id="CLU_007946_3_4_9"/>
<name>M5AEB4_LEVBR</name>
<dbReference type="PANTHER" id="PTHR11785">
    <property type="entry name" value="AMINO ACID TRANSPORTER"/>
    <property type="match status" value="1"/>
</dbReference>
<dbReference type="PANTHER" id="PTHR11785:SF512">
    <property type="entry name" value="SOBREMESA, ISOFORM B"/>
    <property type="match status" value="1"/>
</dbReference>
<keyword evidence="2 5" id="KW-0812">Transmembrane</keyword>
<evidence type="ECO:0000313" key="6">
    <source>
        <dbReference type="EMBL" id="BAN07153.1"/>
    </source>
</evidence>
<reference evidence="6 7" key="1">
    <citation type="journal article" date="2013" name="PLoS ONE">
        <title>Genomic Analysis by Deep Sequencing of the Probiotic Lactobacillus brevis KB290 Harboring Nine Plasmids Reveals Genomic Stability.</title>
        <authorList>
            <person name="Fukao M."/>
            <person name="Oshima K."/>
            <person name="Morita H."/>
            <person name="Toh H."/>
            <person name="Suda W."/>
            <person name="Kim S.W."/>
            <person name="Suzuki S."/>
            <person name="Yakabe T."/>
            <person name="Hattori M."/>
            <person name="Yajima N."/>
        </authorList>
    </citation>
    <scope>NUCLEOTIDE SEQUENCE [LARGE SCALE GENOMIC DNA]</scope>
    <source>
        <strain evidence="6 7">KB290</strain>
    </source>
</reference>
<dbReference type="Pfam" id="PF13520">
    <property type="entry name" value="AA_permease_2"/>
    <property type="match status" value="1"/>
</dbReference>
<feature type="transmembrane region" description="Helical" evidence="5">
    <location>
        <begin position="43"/>
        <end position="64"/>
    </location>
</feature>
<evidence type="ECO:0000256" key="1">
    <source>
        <dbReference type="ARBA" id="ARBA00004141"/>
    </source>
</evidence>
<evidence type="ECO:0000313" key="7">
    <source>
        <dbReference type="Proteomes" id="UP000012042"/>
    </source>
</evidence>
<proteinExistence type="predicted"/>
<feature type="transmembrane region" description="Helical" evidence="5">
    <location>
        <begin position="187"/>
        <end position="206"/>
    </location>
</feature>
<accession>M5AEB4</accession>
<protein>
    <submittedName>
        <fullName evidence="6">Serine/threonine exchanger SteT</fullName>
    </submittedName>
</protein>
<dbReference type="InterPro" id="IPR050598">
    <property type="entry name" value="AminoAcid_Transporter"/>
</dbReference>
<dbReference type="GO" id="GO:0016020">
    <property type="term" value="C:membrane"/>
    <property type="evidence" value="ECO:0007669"/>
    <property type="project" value="UniProtKB-SubCell"/>
</dbReference>
<keyword evidence="3 5" id="KW-1133">Transmembrane helix</keyword>
<feature type="transmembrane region" description="Helical" evidence="5">
    <location>
        <begin position="226"/>
        <end position="249"/>
    </location>
</feature>
<dbReference type="GO" id="GO:0015179">
    <property type="term" value="F:L-amino acid transmembrane transporter activity"/>
    <property type="evidence" value="ECO:0007669"/>
    <property type="project" value="TreeGrafter"/>
</dbReference>
<feature type="transmembrane region" description="Helical" evidence="5">
    <location>
        <begin position="303"/>
        <end position="324"/>
    </location>
</feature>
<gene>
    <name evidence="6" type="ORF">LVISKB_1518</name>
</gene>
<dbReference type="InterPro" id="IPR002293">
    <property type="entry name" value="AA/rel_permease1"/>
</dbReference>
<sequence length="470" mass="51341">MEKNSLRHRSFVIFRAIMIKLVFTCREEPSFWQKNYAAKSRTFTALATVMGTVIGGGVFFKTASVVAANHSANMTLAAWILGGILTICAGLTSAELAAAIPRTGGAMRYLEYAYGKPVGFLMGWAQILVYYPANIAALSIIFGTQWVALFHLSAAWQLPIAIMCGLSITGLNFLGAKVGGSVQSIALIFKLIPIAVIVIFGLLAPTHTVIHLWPITTGNHLNWGSAFSSSLLATMFAYDGWISIGNIAGEMKHPERDLPRAIIIGLALITVVYTLINLVFLKTLPIDLIAGNQNAAADASMKLFGQFGGKLVTIGILISVYGAINGYTLTGMRIPFAMAEEDSLPFSHHFRRLSPHTFVPYFAGSVQFVIAFIMMLMGSFDLLTDMLVFVMWVFNCLIFLAVFRLRKTEPKLARPYRVPGYPIIPLIALVGGLFIIVTTLLTETGLAITGLGLTLIGLPIYFWHQRHRQA</sequence>
<organism evidence="6 7">
    <name type="scientific">Levilactobacillus brevis KB290</name>
    <dbReference type="NCBI Taxonomy" id="1001583"/>
    <lineage>
        <taxon>Bacteria</taxon>
        <taxon>Bacillati</taxon>
        <taxon>Bacillota</taxon>
        <taxon>Bacilli</taxon>
        <taxon>Lactobacillales</taxon>
        <taxon>Lactobacillaceae</taxon>
        <taxon>Levilactobacillus</taxon>
    </lineage>
</organism>
<evidence type="ECO:0000256" key="3">
    <source>
        <dbReference type="ARBA" id="ARBA00022989"/>
    </source>
</evidence>
<evidence type="ECO:0000256" key="2">
    <source>
        <dbReference type="ARBA" id="ARBA00022692"/>
    </source>
</evidence>
<feature type="transmembrane region" description="Helical" evidence="5">
    <location>
        <begin position="386"/>
        <end position="406"/>
    </location>
</feature>
<dbReference type="PATRIC" id="fig|1001583.3.peg.1498"/>
<evidence type="ECO:0000256" key="5">
    <source>
        <dbReference type="SAM" id="Phobius"/>
    </source>
</evidence>